<name>A0A561UQD8_9ACTN</name>
<dbReference type="Proteomes" id="UP000317940">
    <property type="component" value="Unassembled WGS sequence"/>
</dbReference>
<gene>
    <name evidence="1" type="ORF">FHX73_115477</name>
</gene>
<dbReference type="AlphaFoldDB" id="A0A561UQD8"/>
<organism evidence="1 2">
    <name type="scientific">Kitasatospora viridis</name>
    <dbReference type="NCBI Taxonomy" id="281105"/>
    <lineage>
        <taxon>Bacteria</taxon>
        <taxon>Bacillati</taxon>
        <taxon>Actinomycetota</taxon>
        <taxon>Actinomycetes</taxon>
        <taxon>Kitasatosporales</taxon>
        <taxon>Streptomycetaceae</taxon>
        <taxon>Kitasatospora</taxon>
    </lineage>
</organism>
<dbReference type="RefSeq" id="WP_145907921.1">
    <property type="nucleotide sequence ID" value="NZ_BAAAMZ010000007.1"/>
</dbReference>
<protein>
    <recommendedName>
        <fullName evidence="3">Radical SAM protein</fullName>
    </recommendedName>
</protein>
<dbReference type="OrthoDB" id="3973088at2"/>
<comment type="caution">
    <text evidence="1">The sequence shown here is derived from an EMBL/GenBank/DDBJ whole genome shotgun (WGS) entry which is preliminary data.</text>
</comment>
<evidence type="ECO:0000313" key="2">
    <source>
        <dbReference type="Proteomes" id="UP000317940"/>
    </source>
</evidence>
<keyword evidence="2" id="KW-1185">Reference proteome</keyword>
<accession>A0A561UQD8</accession>
<evidence type="ECO:0008006" key="3">
    <source>
        <dbReference type="Google" id="ProtNLM"/>
    </source>
</evidence>
<reference evidence="1 2" key="1">
    <citation type="submission" date="2019-06" db="EMBL/GenBank/DDBJ databases">
        <title>Sequencing the genomes of 1000 actinobacteria strains.</title>
        <authorList>
            <person name="Klenk H.-P."/>
        </authorList>
    </citation>
    <scope>NUCLEOTIDE SEQUENCE [LARGE SCALE GENOMIC DNA]</scope>
    <source>
        <strain evidence="1 2">DSM 44826</strain>
    </source>
</reference>
<proteinExistence type="predicted"/>
<dbReference type="EMBL" id="VIWT01000001">
    <property type="protein sequence ID" value="TWG01576.1"/>
    <property type="molecule type" value="Genomic_DNA"/>
</dbReference>
<sequence length="550" mass="60137">MTTQTMPLLRDQLRTLPTEALTHLQYLPPAVGCVNRCAMCSQAAGSDIWQLTERGLGDLFHALAEEASERGVRIGGGRAHRAGVLFPYLDNDISSYPYLDTYARLARDVLGVKIRVSTVGWSESTSHLAAMHRRLADDFKEVFDGIRISLTPYATGYVGKSPGTSRDRYTDDLAHVLRTYRPLFDHLGHGAATAAVELRFAPLVGLGELLDTHIGGHHVLACGPHLLIAAQPGTDELPYTEIVRLDERNQPVLSEQGRRYLHVTADAAEPTAQTVRDALDGVLPIQHQGVPVRLHRLRNADGDYFSADPDFHPDGRFTALNLYPATDRRKASGYTDTTRHFLNTLLAYKSARGIGRRGSFLSSTTADIDGVLTALRQRTTALDPVDRLAAAHLREQVLPQVSVYTRALLKAGYPASAFFSREFTIDTGRFVNQGRAAALFRGLTGTNGEPMTLREERGFGQASVSSDRGPIWRITPMPFGGGHLPPAITGGKNTRTAHPTVMVEEMDPCHLSPVMRATGCRLRRIPLSGVEIEHVPQSAARTLHGFPGAL</sequence>
<evidence type="ECO:0000313" key="1">
    <source>
        <dbReference type="EMBL" id="TWG01576.1"/>
    </source>
</evidence>